<dbReference type="EMBL" id="AYYR01000054">
    <property type="protein sequence ID" value="KRM75273.1"/>
    <property type="molecule type" value="Genomic_DNA"/>
</dbReference>
<dbReference type="SUPFAM" id="SSF51735">
    <property type="entry name" value="NAD(P)-binding Rossmann-fold domains"/>
    <property type="match status" value="1"/>
</dbReference>
<gene>
    <name evidence="2" type="ORF">FC82_GL002460</name>
</gene>
<accession>A0A0R2BFW2</accession>
<dbReference type="SMART" id="SM00859">
    <property type="entry name" value="Semialdhyde_dh"/>
    <property type="match status" value="1"/>
</dbReference>
<reference evidence="2 3" key="1">
    <citation type="journal article" date="2015" name="Genome Announc.">
        <title>Expanding the biotechnology potential of lactobacilli through comparative genomics of 213 strains and associated genera.</title>
        <authorList>
            <person name="Sun Z."/>
            <person name="Harris H.M."/>
            <person name="McCann A."/>
            <person name="Guo C."/>
            <person name="Argimon S."/>
            <person name="Zhang W."/>
            <person name="Yang X."/>
            <person name="Jeffery I.B."/>
            <person name="Cooney J.C."/>
            <person name="Kagawa T.F."/>
            <person name="Liu W."/>
            <person name="Song Y."/>
            <person name="Salvetti E."/>
            <person name="Wrobel A."/>
            <person name="Rasinkangas P."/>
            <person name="Parkhill J."/>
            <person name="Rea M.C."/>
            <person name="O'Sullivan O."/>
            <person name="Ritari J."/>
            <person name="Douillard F.P."/>
            <person name="Paul Ross R."/>
            <person name="Yang R."/>
            <person name="Briner A.E."/>
            <person name="Felis G.E."/>
            <person name="de Vos W.M."/>
            <person name="Barrangou R."/>
            <person name="Klaenhammer T.R."/>
            <person name="Caufield P.W."/>
            <person name="Cui Y."/>
            <person name="Zhang H."/>
            <person name="O'Toole P.W."/>
        </authorList>
    </citation>
    <scope>NUCLEOTIDE SEQUENCE [LARGE SCALE GENOMIC DNA]</scope>
    <source>
        <strain evidence="2 3">DSM 20515</strain>
    </source>
</reference>
<name>A0A0R2BFW2_SECCO</name>
<dbReference type="InterPro" id="IPR036291">
    <property type="entry name" value="NAD(P)-bd_dom_sf"/>
</dbReference>
<evidence type="ECO:0000313" key="3">
    <source>
        <dbReference type="Proteomes" id="UP000051845"/>
    </source>
</evidence>
<dbReference type="PANTHER" id="PTHR43355:SF2">
    <property type="entry name" value="FLAVIN REDUCTASE (NADPH)"/>
    <property type="match status" value="1"/>
</dbReference>
<feature type="domain" description="Semialdehyde dehydrogenase NAD-binding" evidence="1">
    <location>
        <begin position="5"/>
        <end position="113"/>
    </location>
</feature>
<dbReference type="PANTHER" id="PTHR43355">
    <property type="entry name" value="FLAVIN REDUCTASE (NADPH)"/>
    <property type="match status" value="1"/>
</dbReference>
<dbReference type="Gene3D" id="3.40.50.720">
    <property type="entry name" value="NAD(P)-binding Rossmann-like Domain"/>
    <property type="match status" value="1"/>
</dbReference>
<dbReference type="GO" id="GO:0051287">
    <property type="term" value="F:NAD binding"/>
    <property type="evidence" value="ECO:0007669"/>
    <property type="project" value="InterPro"/>
</dbReference>
<dbReference type="GO" id="GO:0016646">
    <property type="term" value="F:oxidoreductase activity, acting on the CH-NH group of donors, NAD or NADP as acceptor"/>
    <property type="evidence" value="ECO:0007669"/>
    <property type="project" value="TreeGrafter"/>
</dbReference>
<dbReference type="AlphaFoldDB" id="A0A0R2BFW2"/>
<dbReference type="Proteomes" id="UP000051845">
    <property type="component" value="Unassembled WGS sequence"/>
</dbReference>
<dbReference type="InterPro" id="IPR051606">
    <property type="entry name" value="Polyketide_Oxido-like"/>
</dbReference>
<evidence type="ECO:0000313" key="2">
    <source>
        <dbReference type="EMBL" id="KRM75273.1"/>
    </source>
</evidence>
<dbReference type="InterPro" id="IPR016040">
    <property type="entry name" value="NAD(P)-bd_dom"/>
</dbReference>
<organism evidence="2 3">
    <name type="scientific">Secundilactobacillus collinoides DSM 20515 = JCM 1123</name>
    <dbReference type="NCBI Taxonomy" id="1423733"/>
    <lineage>
        <taxon>Bacteria</taxon>
        <taxon>Bacillati</taxon>
        <taxon>Bacillota</taxon>
        <taxon>Bacilli</taxon>
        <taxon>Lactobacillales</taxon>
        <taxon>Lactobacillaceae</taxon>
        <taxon>Secundilactobacillus</taxon>
    </lineage>
</organism>
<proteinExistence type="predicted"/>
<dbReference type="GO" id="GO:0016620">
    <property type="term" value="F:oxidoreductase activity, acting on the aldehyde or oxo group of donors, NAD or NADP as acceptor"/>
    <property type="evidence" value="ECO:0007669"/>
    <property type="project" value="InterPro"/>
</dbReference>
<protein>
    <submittedName>
        <fullName evidence="2">NAD-dependent epimerase dehydratase</fullName>
    </submittedName>
</protein>
<sequence>MFKMKIGVIGATGHTGQEIVKQAQARGIEVTAIVRSTAKANKILGSDVPVIEKDALSLTYDDLSNFDYVVDAFASREATYQHLDLAARLVSAFRNDATTTLFFILGASSLKQANGQPLLDNILKENAGQPWIQTPIQQVHEYAFLQWVDNVNWTAISPQASFVPGPKTTYRIGKDDLLTNKEGQSKVSTGNLASAVLDEIENPTHLHERFSVVDD</sequence>
<dbReference type="InterPro" id="IPR000534">
    <property type="entry name" value="Semialdehyde_DH_NAD-bd"/>
</dbReference>
<dbReference type="Pfam" id="PF13460">
    <property type="entry name" value="NAD_binding_10"/>
    <property type="match status" value="1"/>
</dbReference>
<comment type="caution">
    <text evidence="2">The sequence shown here is derived from an EMBL/GenBank/DDBJ whole genome shotgun (WGS) entry which is preliminary data.</text>
</comment>
<evidence type="ECO:0000259" key="1">
    <source>
        <dbReference type="SMART" id="SM00859"/>
    </source>
</evidence>
<dbReference type="PATRIC" id="fig|1423733.4.peg.2574"/>